<dbReference type="OrthoDB" id="6484224at2759"/>
<dbReference type="OMA" id="ACIIPLE"/>
<dbReference type="Proteomes" id="UP000054359">
    <property type="component" value="Unassembled WGS sequence"/>
</dbReference>
<keyword evidence="1" id="KW-0812">Transmembrane</keyword>
<dbReference type="AlphaFoldDB" id="A0A087UU39"/>
<feature type="non-terminal residue" evidence="2">
    <location>
        <position position="70"/>
    </location>
</feature>
<dbReference type="EMBL" id="KK121625">
    <property type="protein sequence ID" value="KFM80878.1"/>
    <property type="molecule type" value="Genomic_DNA"/>
</dbReference>
<evidence type="ECO:0000256" key="1">
    <source>
        <dbReference type="SAM" id="Phobius"/>
    </source>
</evidence>
<evidence type="ECO:0000313" key="2">
    <source>
        <dbReference type="EMBL" id="KFM80878.1"/>
    </source>
</evidence>
<dbReference type="PANTHER" id="PTHR39948">
    <property type="entry name" value="GEO11419P1"/>
    <property type="match status" value="1"/>
</dbReference>
<gene>
    <name evidence="2" type="ORF">X975_13379</name>
</gene>
<dbReference type="PANTHER" id="PTHR39948:SF1">
    <property type="entry name" value="GEO11419P1"/>
    <property type="match status" value="1"/>
</dbReference>
<proteinExistence type="predicted"/>
<keyword evidence="1" id="KW-0472">Membrane</keyword>
<keyword evidence="3" id="KW-1185">Reference proteome</keyword>
<protein>
    <submittedName>
        <fullName evidence="2">Uncharacterized protein</fullName>
    </submittedName>
</protein>
<name>A0A087UU39_STEMI</name>
<reference evidence="2 3" key="1">
    <citation type="submission" date="2013-11" db="EMBL/GenBank/DDBJ databases">
        <title>Genome sequencing of Stegodyphus mimosarum.</title>
        <authorList>
            <person name="Bechsgaard J."/>
        </authorList>
    </citation>
    <scope>NUCLEOTIDE SEQUENCE [LARGE SCALE GENOMIC DNA]</scope>
</reference>
<accession>A0A087UU39</accession>
<sequence length="70" mass="7921">MCSCLFSIIWFFILIFIGYPVGYFFCGWYVLLCPLEACCPGCSGITDFLLKATQCPLHCTKRMLEGKGFC</sequence>
<feature type="transmembrane region" description="Helical" evidence="1">
    <location>
        <begin position="7"/>
        <end position="31"/>
    </location>
</feature>
<evidence type="ECO:0000313" key="3">
    <source>
        <dbReference type="Proteomes" id="UP000054359"/>
    </source>
</evidence>
<organism evidence="2 3">
    <name type="scientific">Stegodyphus mimosarum</name>
    <name type="common">African social velvet spider</name>
    <dbReference type="NCBI Taxonomy" id="407821"/>
    <lineage>
        <taxon>Eukaryota</taxon>
        <taxon>Metazoa</taxon>
        <taxon>Ecdysozoa</taxon>
        <taxon>Arthropoda</taxon>
        <taxon>Chelicerata</taxon>
        <taxon>Arachnida</taxon>
        <taxon>Araneae</taxon>
        <taxon>Araneomorphae</taxon>
        <taxon>Entelegynae</taxon>
        <taxon>Eresoidea</taxon>
        <taxon>Eresidae</taxon>
        <taxon>Stegodyphus</taxon>
    </lineage>
</organism>
<keyword evidence="1" id="KW-1133">Transmembrane helix</keyword>